<reference evidence="4" key="1">
    <citation type="submission" date="2024-07" db="EMBL/GenBank/DDBJ databases">
        <title>Halotolerant mesophilic bacterium Ornithinibacillus sp. 4-3, sp. nov., isolated from soil.</title>
        <authorList>
            <person name="Sidarenka A.V."/>
            <person name="Guliayeva D.E."/>
            <person name="Leanovich S.I."/>
            <person name="Hileuskaya K.S."/>
            <person name="Akhremchuk A.E."/>
            <person name="Sikolenko M.A."/>
            <person name="Valentovich L.N."/>
        </authorList>
    </citation>
    <scope>NUCLEOTIDE SEQUENCE</scope>
    <source>
        <strain evidence="4">4-3</strain>
    </source>
</reference>
<evidence type="ECO:0000259" key="2">
    <source>
        <dbReference type="Pfam" id="PF01370"/>
    </source>
</evidence>
<dbReference type="PANTHER" id="PTHR11092">
    <property type="entry name" value="SUGAR NUCLEOTIDE EPIMERASE RELATED"/>
    <property type="match status" value="1"/>
</dbReference>
<evidence type="ECO:0000259" key="3">
    <source>
        <dbReference type="Pfam" id="PF08338"/>
    </source>
</evidence>
<dbReference type="Gene3D" id="3.40.50.720">
    <property type="entry name" value="NAD(P)-binding Rossmann-like Domain"/>
    <property type="match status" value="1"/>
</dbReference>
<dbReference type="SUPFAM" id="SSF51735">
    <property type="entry name" value="NAD(P)-binding Rossmann-fold domains"/>
    <property type="match status" value="1"/>
</dbReference>
<dbReference type="InterPro" id="IPR036291">
    <property type="entry name" value="NAD(P)-bd_dom_sf"/>
</dbReference>
<sequence>MNFLITGGTGFVGKQFIQTFTSQDHHFYVFTRTPEKYEATSEITYLSFTHPSQELPQIDAVINLAGESIFGYWTAKKKERILSSRLETTKKLLTYVKQLPKAPSVWINASAIGFYGTSDEKQFTEKTTEPGDDFLAEVVYQWEETAREAEKSGIRTVFLRFGIILGHEGSLPIMRLPVKLLAGGKIATGEQWMSWVHIHDTVQLIMFAINTSEIAGALNVTAPEPVQNKDFMKLLAKSLKRPYWFPTPGFAMKTVLGEMSELVTKGQFVIPQKALDHQYTFAFPQLKEALDDLASK</sequence>
<dbReference type="Pfam" id="PF01370">
    <property type="entry name" value="Epimerase"/>
    <property type="match status" value="1"/>
</dbReference>
<evidence type="ECO:0000256" key="1">
    <source>
        <dbReference type="ARBA" id="ARBA00009353"/>
    </source>
</evidence>
<name>A0AB39HLE4_9BACI</name>
<comment type="similarity">
    <text evidence="1">Belongs to the NAD(P)-dependent epimerase/dehydratase family. SDR39U1 subfamily.</text>
</comment>
<organism evidence="4">
    <name type="scientific">Ornithinibacillus sp. 4-3</name>
    <dbReference type="NCBI Taxonomy" id="3231488"/>
    <lineage>
        <taxon>Bacteria</taxon>
        <taxon>Bacillati</taxon>
        <taxon>Bacillota</taxon>
        <taxon>Bacilli</taxon>
        <taxon>Bacillales</taxon>
        <taxon>Bacillaceae</taxon>
        <taxon>Ornithinibacillus</taxon>
    </lineage>
</organism>
<feature type="domain" description="DUF1731" evidence="3">
    <location>
        <begin position="247"/>
        <end position="293"/>
    </location>
</feature>
<proteinExistence type="inferred from homology"/>
<dbReference type="AlphaFoldDB" id="A0AB39HLE4"/>
<dbReference type="InterPro" id="IPR010099">
    <property type="entry name" value="SDR39U1"/>
</dbReference>
<dbReference type="Pfam" id="PF08338">
    <property type="entry name" value="DUF1731"/>
    <property type="match status" value="1"/>
</dbReference>
<evidence type="ECO:0000313" key="4">
    <source>
        <dbReference type="EMBL" id="XDK31983.1"/>
    </source>
</evidence>
<dbReference type="InterPro" id="IPR013549">
    <property type="entry name" value="DUF1731"/>
</dbReference>
<feature type="domain" description="NAD-dependent epimerase/dehydratase" evidence="2">
    <location>
        <begin position="4"/>
        <end position="213"/>
    </location>
</feature>
<protein>
    <submittedName>
        <fullName evidence="4">TIGR01777 family oxidoreductase</fullName>
    </submittedName>
</protein>
<dbReference type="PANTHER" id="PTHR11092:SF0">
    <property type="entry name" value="EPIMERASE FAMILY PROTEIN SDR39U1"/>
    <property type="match status" value="1"/>
</dbReference>
<dbReference type="RefSeq" id="WP_368652707.1">
    <property type="nucleotide sequence ID" value="NZ_CP162599.1"/>
</dbReference>
<dbReference type="CDD" id="cd05242">
    <property type="entry name" value="SDR_a8"/>
    <property type="match status" value="1"/>
</dbReference>
<gene>
    <name evidence="4" type="ORF">AB4Y30_13315</name>
</gene>
<dbReference type="InterPro" id="IPR001509">
    <property type="entry name" value="Epimerase_deHydtase"/>
</dbReference>
<dbReference type="EMBL" id="CP162599">
    <property type="protein sequence ID" value="XDK31983.1"/>
    <property type="molecule type" value="Genomic_DNA"/>
</dbReference>
<accession>A0AB39HLE4</accession>
<dbReference type="NCBIfam" id="TIGR01777">
    <property type="entry name" value="yfcH"/>
    <property type="match status" value="1"/>
</dbReference>